<organism evidence="8 9">
    <name type="scientific">Colletotrichum asianum</name>
    <dbReference type="NCBI Taxonomy" id="702518"/>
    <lineage>
        <taxon>Eukaryota</taxon>
        <taxon>Fungi</taxon>
        <taxon>Dikarya</taxon>
        <taxon>Ascomycota</taxon>
        <taxon>Pezizomycotina</taxon>
        <taxon>Sordariomycetes</taxon>
        <taxon>Hypocreomycetidae</taxon>
        <taxon>Glomerellales</taxon>
        <taxon>Glomerellaceae</taxon>
        <taxon>Colletotrichum</taxon>
        <taxon>Colletotrichum gloeosporioides species complex</taxon>
    </lineage>
</organism>
<dbReference type="GO" id="GO:0006303">
    <property type="term" value="P:double-strand break repair via nonhomologous end joining"/>
    <property type="evidence" value="ECO:0007669"/>
    <property type="project" value="TreeGrafter"/>
</dbReference>
<dbReference type="EMBL" id="WOWK01000032">
    <property type="protein sequence ID" value="KAF0326080.1"/>
    <property type="molecule type" value="Genomic_DNA"/>
</dbReference>
<dbReference type="PANTHER" id="PTHR45997">
    <property type="entry name" value="DNA LIGASE 4"/>
    <property type="match status" value="1"/>
</dbReference>
<dbReference type="InterPro" id="IPR012308">
    <property type="entry name" value="DNA_ligase_ATP-dep_N"/>
</dbReference>
<feature type="region of interest" description="Disordered" evidence="6">
    <location>
        <begin position="698"/>
        <end position="727"/>
    </location>
</feature>
<feature type="region of interest" description="Disordered" evidence="6">
    <location>
        <begin position="744"/>
        <end position="794"/>
    </location>
</feature>
<feature type="region of interest" description="Disordered" evidence="6">
    <location>
        <begin position="807"/>
        <end position="887"/>
    </location>
</feature>
<evidence type="ECO:0000256" key="5">
    <source>
        <dbReference type="ARBA" id="ARBA00023242"/>
    </source>
</evidence>
<evidence type="ECO:0000256" key="6">
    <source>
        <dbReference type="SAM" id="MobiDB-lite"/>
    </source>
</evidence>
<sequence>MPFPFLLICDLLEQAHRQCKSDPTKVNERVTNWFKQHRHRIDDSGNSASALFSTLLPEKRTDRVYGIQADTLCGIVGRVLVLGQSRVKEMKRFKEPGLGLDLADCIENIFKETPSPCYNAANPITIEEIDTALNSLAARCRFSSPAVQASQLRPSSARDRDELLSSLYLRLNAREAKWLTRLILKNYQLVVFDPRHFYYCYDPLLPMILRVQDDFSAALSLRQKLRNDPYLRDETGRKRRENLLKHLTPVLGVKVGRQSWLKGRSIKHCMKIGHGRMSCEKKVDGEYCQIHIDLSKGYKCIQIFSKSGKDSTSDRAALHGYVDDLLAAFTWANGNRAIRDSLNIGKLDCKFSKGCILEGELVVYSDKEQKIFPFHKIRKYVSRSGSFLHTEADSQRHHYEHLMIVYYDVLLVDGESLLGVRHSERFKRLTDLVTCREGFAELVERQVVSFSQPMAASHLRKAFAKSIAARDEGLVLKPDDPYFDFSENRRPFSGCPIKLKKEYIGSFGDVGDFAVVAARYDPDKAKCYGIPNLKWTHFYLGCLDNKEDVQRFQARPRFTVVHQVELNETMLKTLVTYGRPMPVAFDDNDALILDIAPGIAQQKMPSVVFTEPLVFDIRCFSFDKEGNTGFWQPRFPQVSKVHFDRSFIDTISFSELQKMAEEATTTPPMEDSQEMLGWIAALEGADPRGIPVDAISQSTTTSLMTPSRTSSVRPSTSPAPRAESPLINRRSLPALLEVAEPALVTPPTSSAPESIAGKTTKPAAHIVPAETSSKANKRAQENHHPVARENKRPRVCSDPCLAKQKPALQQSRLPLGELSANRTAPSPRISQQAAFPKPVEAAAMPPNPTPPSSGGAQAPAAENAAPQAHGSNERTEMPPPPQPSPTTKVCEYAGSHCLLAEKRIALLSPCIAHQPWVTENLLPSHGIHEWTTDLKYWSSIPACSQSKKNRTRKICFVEHNRKEATREFMKRAEESPQYFPSGKREWVEVYDWRLLEDVTALERVLKGSKALSDQPPDPKRKWFVGLV</sequence>
<dbReference type="OrthoDB" id="2160351at2759"/>
<name>A0A8H3ZW07_9PEZI</name>
<dbReference type="Pfam" id="PF01068">
    <property type="entry name" value="DNA_ligase_A_M"/>
    <property type="match status" value="1"/>
</dbReference>
<evidence type="ECO:0000313" key="8">
    <source>
        <dbReference type="EMBL" id="KAF0326080.1"/>
    </source>
</evidence>
<feature type="compositionally biased region" description="Low complexity" evidence="6">
    <location>
        <begin position="705"/>
        <end position="722"/>
    </location>
</feature>
<dbReference type="CDD" id="cd08039">
    <property type="entry name" value="Adenylation_DNA_ligase_Fungal"/>
    <property type="match status" value="1"/>
</dbReference>
<dbReference type="InterPro" id="IPR029710">
    <property type="entry name" value="LIG4"/>
</dbReference>
<dbReference type="Proteomes" id="UP000434172">
    <property type="component" value="Unassembled WGS sequence"/>
</dbReference>
<gene>
    <name evidence="8" type="ORF">GQ607_006588</name>
</gene>
<dbReference type="AlphaFoldDB" id="A0A8H3ZW07"/>
<evidence type="ECO:0000256" key="2">
    <source>
        <dbReference type="ARBA" id="ARBA00022598"/>
    </source>
</evidence>
<feature type="compositionally biased region" description="Low complexity" evidence="6">
    <location>
        <begin position="852"/>
        <end position="868"/>
    </location>
</feature>
<dbReference type="Gene3D" id="2.40.50.140">
    <property type="entry name" value="Nucleic acid-binding proteins"/>
    <property type="match status" value="1"/>
</dbReference>
<dbReference type="GO" id="GO:0006310">
    <property type="term" value="P:DNA recombination"/>
    <property type="evidence" value="ECO:0007669"/>
    <property type="project" value="InterPro"/>
</dbReference>
<comment type="similarity">
    <text evidence="1">Belongs to the ATP-dependent DNA ligase family.</text>
</comment>
<dbReference type="InterPro" id="IPR036599">
    <property type="entry name" value="DNA_ligase_N_sf"/>
</dbReference>
<feature type="compositionally biased region" description="Polar residues" evidence="6">
    <location>
        <begin position="820"/>
        <end position="833"/>
    </location>
</feature>
<evidence type="ECO:0000313" key="9">
    <source>
        <dbReference type="Proteomes" id="UP000434172"/>
    </source>
</evidence>
<evidence type="ECO:0000256" key="3">
    <source>
        <dbReference type="ARBA" id="ARBA00022741"/>
    </source>
</evidence>
<dbReference type="Gene3D" id="3.30.470.30">
    <property type="entry name" value="DNA ligase/mRNA capping enzyme"/>
    <property type="match status" value="1"/>
</dbReference>
<evidence type="ECO:0000256" key="4">
    <source>
        <dbReference type="ARBA" id="ARBA00022840"/>
    </source>
</evidence>
<keyword evidence="4" id="KW-0067">ATP-binding</keyword>
<dbReference type="SUPFAM" id="SSF56091">
    <property type="entry name" value="DNA ligase/mRNA capping enzyme, catalytic domain"/>
    <property type="match status" value="1"/>
</dbReference>
<keyword evidence="5" id="KW-0539">Nucleus</keyword>
<dbReference type="Pfam" id="PF04675">
    <property type="entry name" value="DNA_ligase_A_N"/>
    <property type="match status" value="1"/>
</dbReference>
<keyword evidence="9" id="KW-1185">Reference proteome</keyword>
<proteinExistence type="inferred from homology"/>
<dbReference type="InterPro" id="IPR012340">
    <property type="entry name" value="NA-bd_OB-fold"/>
</dbReference>
<evidence type="ECO:0000259" key="7">
    <source>
        <dbReference type="PROSITE" id="PS50160"/>
    </source>
</evidence>
<evidence type="ECO:0000256" key="1">
    <source>
        <dbReference type="ARBA" id="ARBA00007572"/>
    </source>
</evidence>
<reference evidence="8 9" key="1">
    <citation type="submission" date="2019-12" db="EMBL/GenBank/DDBJ databases">
        <title>A genome sequence resource for the geographically widespread anthracnose pathogen Colletotrichum asianum.</title>
        <authorList>
            <person name="Meng Y."/>
        </authorList>
    </citation>
    <scope>NUCLEOTIDE SEQUENCE [LARGE SCALE GENOMIC DNA]</scope>
    <source>
        <strain evidence="8 9">ICMP 18580</strain>
    </source>
</reference>
<dbReference type="GO" id="GO:0032807">
    <property type="term" value="C:DNA ligase IV complex"/>
    <property type="evidence" value="ECO:0007669"/>
    <property type="project" value="TreeGrafter"/>
</dbReference>
<dbReference type="PROSITE" id="PS50160">
    <property type="entry name" value="DNA_LIGASE_A3"/>
    <property type="match status" value="1"/>
</dbReference>
<protein>
    <submittedName>
        <fullName evidence="8">ATP dependent dna ligase domain protein</fullName>
    </submittedName>
</protein>
<dbReference type="GO" id="GO:0006297">
    <property type="term" value="P:nucleotide-excision repair, DNA gap filling"/>
    <property type="evidence" value="ECO:0007669"/>
    <property type="project" value="TreeGrafter"/>
</dbReference>
<keyword evidence="3" id="KW-0547">Nucleotide-binding</keyword>
<keyword evidence="2 8" id="KW-0436">Ligase</keyword>
<feature type="domain" description="ATP-dependent DNA ligase family profile" evidence="7">
    <location>
        <begin position="404"/>
        <end position="544"/>
    </location>
</feature>
<dbReference type="GO" id="GO:0003910">
    <property type="term" value="F:DNA ligase (ATP) activity"/>
    <property type="evidence" value="ECO:0007669"/>
    <property type="project" value="InterPro"/>
</dbReference>
<dbReference type="GO" id="GO:0005524">
    <property type="term" value="F:ATP binding"/>
    <property type="evidence" value="ECO:0007669"/>
    <property type="project" value="UniProtKB-KW"/>
</dbReference>
<feature type="compositionally biased region" description="Basic and acidic residues" evidence="6">
    <location>
        <begin position="778"/>
        <end position="792"/>
    </location>
</feature>
<dbReference type="InterPro" id="IPR012310">
    <property type="entry name" value="DNA_ligase_ATP-dep_cent"/>
</dbReference>
<dbReference type="GO" id="GO:0003677">
    <property type="term" value="F:DNA binding"/>
    <property type="evidence" value="ECO:0007669"/>
    <property type="project" value="InterPro"/>
</dbReference>
<comment type="caution">
    <text evidence="8">The sequence shown here is derived from an EMBL/GenBank/DDBJ whole genome shotgun (WGS) entry which is preliminary data.</text>
</comment>
<accession>A0A8H3ZW07</accession>
<dbReference type="Gene3D" id="1.10.3260.10">
    <property type="entry name" value="DNA ligase, ATP-dependent, N-terminal domain"/>
    <property type="match status" value="1"/>
</dbReference>
<dbReference type="PANTHER" id="PTHR45997:SF2">
    <property type="entry name" value="ATP DEPENDENT DNA LIGASE DOMAIN PROTEIN (AFU_ORTHOLOGUE AFUA_5G02430)"/>
    <property type="match status" value="1"/>
</dbReference>